<reference evidence="2 3" key="1">
    <citation type="submission" date="2016-10" db="EMBL/GenBank/DDBJ databases">
        <authorList>
            <person name="de Groot N.N."/>
        </authorList>
    </citation>
    <scope>NUCLEOTIDE SEQUENCE [LARGE SCALE GENOMIC DNA]</scope>
    <source>
        <strain evidence="2 3">CGMCC 1.9109</strain>
    </source>
</reference>
<accession>A0A1G6VMX6</accession>
<sequence length="172" mass="18854">MGKFPTFGLKSVLLAGVVALSSTSAQACIKTAELKADQMRFLELQLKVAALRCRFENPQFASLYNRFVVAHKGAIKASRWPVEAYLARQTRMDMDTYVTKTANRISFESMDAGYFCENAAAVADMAASHADPLMVIDLLPVRYQTPRPVCADRTAPTTATVATPDRTGAIDR</sequence>
<keyword evidence="3" id="KW-1185">Reference proteome</keyword>
<evidence type="ECO:0000313" key="2">
    <source>
        <dbReference type="EMBL" id="SDD54871.1"/>
    </source>
</evidence>
<dbReference type="OrthoDB" id="7270931at2"/>
<dbReference type="RefSeq" id="WP_068305549.1">
    <property type="nucleotide sequence ID" value="NZ_FNAK01000002.1"/>
</dbReference>
<feature type="chain" id="PRO_5010226973" evidence="1">
    <location>
        <begin position="28"/>
        <end position="172"/>
    </location>
</feature>
<dbReference type="AlphaFoldDB" id="A0A1G6VMX6"/>
<feature type="signal peptide" evidence="1">
    <location>
        <begin position="1"/>
        <end position="27"/>
    </location>
</feature>
<proteinExistence type="predicted"/>
<evidence type="ECO:0000256" key="1">
    <source>
        <dbReference type="SAM" id="SignalP"/>
    </source>
</evidence>
<evidence type="ECO:0000313" key="3">
    <source>
        <dbReference type="Proteomes" id="UP000183685"/>
    </source>
</evidence>
<dbReference type="Proteomes" id="UP000183685">
    <property type="component" value="Unassembled WGS sequence"/>
</dbReference>
<gene>
    <name evidence="2" type="ORF">SAMN04488071_0790</name>
</gene>
<protein>
    <submittedName>
        <fullName evidence="2">Uncharacterized protein</fullName>
    </submittedName>
</protein>
<dbReference type="PROSITE" id="PS51257">
    <property type="entry name" value="PROKAR_LIPOPROTEIN"/>
    <property type="match status" value="1"/>
</dbReference>
<organism evidence="2 3">
    <name type="scientific">Kordiimonas lacus</name>
    <dbReference type="NCBI Taxonomy" id="637679"/>
    <lineage>
        <taxon>Bacteria</taxon>
        <taxon>Pseudomonadati</taxon>
        <taxon>Pseudomonadota</taxon>
        <taxon>Alphaproteobacteria</taxon>
        <taxon>Kordiimonadales</taxon>
        <taxon>Kordiimonadaceae</taxon>
        <taxon>Kordiimonas</taxon>
    </lineage>
</organism>
<keyword evidence="1" id="KW-0732">Signal</keyword>
<dbReference type="EMBL" id="FNAK01000002">
    <property type="protein sequence ID" value="SDD54871.1"/>
    <property type="molecule type" value="Genomic_DNA"/>
</dbReference>
<name>A0A1G6VMX6_9PROT</name>